<dbReference type="AlphaFoldDB" id="A0A834XJ49"/>
<gene>
    <name evidence="1" type="ORF">G2W53_001681</name>
</gene>
<proteinExistence type="predicted"/>
<sequence>MVEFSSEALTFSLLEFQERDQRQGRAFFIHVGRVPATMHDQRSLPQKEPCSFRTKIYSS</sequence>
<accession>A0A834XJ49</accession>
<dbReference type="EMBL" id="JAAIUW010000001">
    <property type="protein sequence ID" value="KAF7844776.1"/>
    <property type="molecule type" value="Genomic_DNA"/>
</dbReference>
<evidence type="ECO:0000313" key="2">
    <source>
        <dbReference type="Proteomes" id="UP000634136"/>
    </source>
</evidence>
<organism evidence="1 2">
    <name type="scientific">Senna tora</name>
    <dbReference type="NCBI Taxonomy" id="362788"/>
    <lineage>
        <taxon>Eukaryota</taxon>
        <taxon>Viridiplantae</taxon>
        <taxon>Streptophyta</taxon>
        <taxon>Embryophyta</taxon>
        <taxon>Tracheophyta</taxon>
        <taxon>Spermatophyta</taxon>
        <taxon>Magnoliopsida</taxon>
        <taxon>eudicotyledons</taxon>
        <taxon>Gunneridae</taxon>
        <taxon>Pentapetalae</taxon>
        <taxon>rosids</taxon>
        <taxon>fabids</taxon>
        <taxon>Fabales</taxon>
        <taxon>Fabaceae</taxon>
        <taxon>Caesalpinioideae</taxon>
        <taxon>Cassia clade</taxon>
        <taxon>Senna</taxon>
    </lineage>
</organism>
<protein>
    <submittedName>
        <fullName evidence="1">Uncharacterized protein</fullName>
    </submittedName>
</protein>
<reference evidence="1" key="1">
    <citation type="submission" date="2020-09" db="EMBL/GenBank/DDBJ databases">
        <title>Genome-Enabled Discovery of Anthraquinone Biosynthesis in Senna tora.</title>
        <authorList>
            <person name="Kang S.-H."/>
            <person name="Pandey R.P."/>
            <person name="Lee C.-M."/>
            <person name="Sim J.-S."/>
            <person name="Jeong J.-T."/>
            <person name="Choi B.-S."/>
            <person name="Jung M."/>
            <person name="Ginzburg D."/>
            <person name="Zhao K."/>
            <person name="Won S.Y."/>
            <person name="Oh T.-J."/>
            <person name="Yu Y."/>
            <person name="Kim N.-H."/>
            <person name="Lee O.R."/>
            <person name="Lee T.-H."/>
            <person name="Bashyal P."/>
            <person name="Kim T.-S."/>
            <person name="Lee W.-H."/>
            <person name="Kawkins C."/>
            <person name="Kim C.-K."/>
            <person name="Kim J.S."/>
            <person name="Ahn B.O."/>
            <person name="Rhee S.Y."/>
            <person name="Sohng J.K."/>
        </authorList>
    </citation>
    <scope>NUCLEOTIDE SEQUENCE</scope>
    <source>
        <tissue evidence="1">Leaf</tissue>
    </source>
</reference>
<dbReference type="Proteomes" id="UP000634136">
    <property type="component" value="Unassembled WGS sequence"/>
</dbReference>
<name>A0A834XJ49_9FABA</name>
<keyword evidence="2" id="KW-1185">Reference proteome</keyword>
<evidence type="ECO:0000313" key="1">
    <source>
        <dbReference type="EMBL" id="KAF7844776.1"/>
    </source>
</evidence>
<comment type="caution">
    <text evidence="1">The sequence shown here is derived from an EMBL/GenBank/DDBJ whole genome shotgun (WGS) entry which is preliminary data.</text>
</comment>